<evidence type="ECO:0000313" key="1">
    <source>
        <dbReference type="EMBL" id="KAJ8009043.1"/>
    </source>
</evidence>
<organism evidence="1 2">
    <name type="scientific">Dallia pectoralis</name>
    <name type="common">Alaska blackfish</name>
    <dbReference type="NCBI Taxonomy" id="75939"/>
    <lineage>
        <taxon>Eukaryota</taxon>
        <taxon>Metazoa</taxon>
        <taxon>Chordata</taxon>
        <taxon>Craniata</taxon>
        <taxon>Vertebrata</taxon>
        <taxon>Euteleostomi</taxon>
        <taxon>Actinopterygii</taxon>
        <taxon>Neopterygii</taxon>
        <taxon>Teleostei</taxon>
        <taxon>Protacanthopterygii</taxon>
        <taxon>Esociformes</taxon>
        <taxon>Umbridae</taxon>
        <taxon>Dallia</taxon>
    </lineage>
</organism>
<gene>
    <name evidence="1" type="ORF">DPEC_G00084740</name>
</gene>
<reference evidence="1" key="1">
    <citation type="submission" date="2021-05" db="EMBL/GenBank/DDBJ databases">
        <authorList>
            <person name="Pan Q."/>
            <person name="Jouanno E."/>
            <person name="Zahm M."/>
            <person name="Klopp C."/>
            <person name="Cabau C."/>
            <person name="Louis A."/>
            <person name="Berthelot C."/>
            <person name="Parey E."/>
            <person name="Roest Crollius H."/>
            <person name="Montfort J."/>
            <person name="Robinson-Rechavi M."/>
            <person name="Bouchez O."/>
            <person name="Lampietro C."/>
            <person name="Lopez Roques C."/>
            <person name="Donnadieu C."/>
            <person name="Postlethwait J."/>
            <person name="Bobe J."/>
            <person name="Dillon D."/>
            <person name="Chandos A."/>
            <person name="von Hippel F."/>
            <person name="Guiguen Y."/>
        </authorList>
    </citation>
    <scope>NUCLEOTIDE SEQUENCE</scope>
    <source>
        <strain evidence="1">YG-Jan2019</strain>
    </source>
</reference>
<comment type="caution">
    <text evidence="1">The sequence shown here is derived from an EMBL/GenBank/DDBJ whole genome shotgun (WGS) entry which is preliminary data.</text>
</comment>
<name>A0ACC2GZ36_DALPE</name>
<proteinExistence type="predicted"/>
<protein>
    <submittedName>
        <fullName evidence="1">Uncharacterized protein</fullName>
    </submittedName>
</protein>
<sequence length="783" mass="86038">MPGENKLHGFFVAWSILSVFGENPGDGCGHSVLGPESGVLSSKNYPGTYPNNTLCEWKIQVPQGKSLAFRFGDLDVEARDCMSNYVMVIQGGNGGSVLCKSLKANRKLHIDSNEVIVRFQSGRHISGRGFLLSYFTGDFKDLLTCLDKGSHFSDLKYRKYCPAGCKAVAGEISGDISQGYRHTSVLCKAAVHAGVILDNLGGWISVEAHKGRSHYPATRSNGIQSKDGSLSDTLFMFVTNDCRNQSVLRPLALNASSGLPMGGELGRQSGWAPGNSQVDPGSMENTWVPDQNDSLQWLLLDLGEKKRVTGIITTGSAKLDYYVRSFKIDHMEQIQKTYTKDNSSEYMIFEGNQDSLHQTRSTINPPITARYLRIIPHTWHQRIAMKVELVACPVPKPDPHVKVTSVPVETVPTKPKPPVTDEELTEPVASQTDLVKLAIIVIPTVLAVVILLFGICLCKMIQKKKTMENSYGSSNAQQTGCWKQIKQPFARHHSTEFTISYNSEKDPLEKLDLVTSTMAEYQPPLIGTGTVSRKGSTFRPMDTENREEPSDAPTHYDYLHTANQYALPLTNQEPEYATPIIERHTFHKERFLPDPASYSVPGVVLSQTPSFKTLERKAGVGCSRGYQAPQVKTDLGHSNSEGVYDSPKVNKSICCSEYSRLQVKTAVLESYSTPRDCVRVAHRPDYRPDPEGSSAAVASDLSRLAFRSQCPEKQEEAGYPAAPPGPGLSAGECVSLVSVGTQQLMPHDTAKSQGRGDGTAPLRVPIRRYRSRHLLGAEVTTLV</sequence>
<accession>A0ACC2GZ36</accession>
<dbReference type="EMBL" id="CM055734">
    <property type="protein sequence ID" value="KAJ8009043.1"/>
    <property type="molecule type" value="Genomic_DNA"/>
</dbReference>
<dbReference type="Proteomes" id="UP001157502">
    <property type="component" value="Chromosome 7"/>
</dbReference>
<keyword evidence="2" id="KW-1185">Reference proteome</keyword>
<evidence type="ECO:0000313" key="2">
    <source>
        <dbReference type="Proteomes" id="UP001157502"/>
    </source>
</evidence>